<dbReference type="RefSeq" id="WP_307166035.1">
    <property type="nucleotide sequence ID" value="NZ_JAUSWV010000002.1"/>
</dbReference>
<accession>A0ABU0NZM7</accession>
<protein>
    <submittedName>
        <fullName evidence="3">Uncharacterized protein</fullName>
    </submittedName>
</protein>
<keyword evidence="4" id="KW-1185">Reference proteome</keyword>
<reference evidence="3 4" key="1">
    <citation type="submission" date="2023-07" db="EMBL/GenBank/DDBJ databases">
        <title>Comparative genomics of wheat-associated soil bacteria to identify genetic determinants of phenazine resistance.</title>
        <authorList>
            <person name="Mouncey N."/>
        </authorList>
    </citation>
    <scope>NUCLEOTIDE SEQUENCE [LARGE SCALE GENOMIC DNA]</scope>
    <source>
        <strain evidence="3 4">B2I6</strain>
    </source>
</reference>
<name>A0ABU0NZM7_STRRH</name>
<keyword evidence="2" id="KW-0472">Membrane</keyword>
<sequence>MTGNNSSISNNESTGNNGATGDSTTRFHTARFRTARRRTAVAAGLALALGLGVTAQASAGSPRSVSGKPSDNITRIADFYGAYIDAATDEGGGGLEDELRKHYLTPAFQKELAAWEDENHANGVLQAQNVPLAWKVTDNGTANYTEAVVTLTWGGNRTTKLIVDMTRNTHKIFHIGTTGVEAG</sequence>
<dbReference type="Gene3D" id="3.10.450.50">
    <property type="match status" value="1"/>
</dbReference>
<comment type="caution">
    <text evidence="3">The sequence shown here is derived from an EMBL/GenBank/DDBJ whole genome shotgun (WGS) entry which is preliminary data.</text>
</comment>
<keyword evidence="2" id="KW-0812">Transmembrane</keyword>
<organism evidence="3 4">
    <name type="scientific">Streptomyces rishiriensis</name>
    <dbReference type="NCBI Taxonomy" id="68264"/>
    <lineage>
        <taxon>Bacteria</taxon>
        <taxon>Bacillati</taxon>
        <taxon>Actinomycetota</taxon>
        <taxon>Actinomycetes</taxon>
        <taxon>Kitasatosporales</taxon>
        <taxon>Streptomycetaceae</taxon>
        <taxon>Streptomyces</taxon>
    </lineage>
</organism>
<feature type="compositionally biased region" description="Polar residues" evidence="1">
    <location>
        <begin position="1"/>
        <end position="23"/>
    </location>
</feature>
<evidence type="ECO:0000313" key="4">
    <source>
        <dbReference type="Proteomes" id="UP001230654"/>
    </source>
</evidence>
<dbReference type="EMBL" id="JAUSWV010000002">
    <property type="protein sequence ID" value="MDQ0584203.1"/>
    <property type="molecule type" value="Genomic_DNA"/>
</dbReference>
<dbReference type="Proteomes" id="UP001230654">
    <property type="component" value="Unassembled WGS sequence"/>
</dbReference>
<gene>
    <name evidence="3" type="ORF">QF030_006381</name>
</gene>
<proteinExistence type="predicted"/>
<keyword evidence="2" id="KW-1133">Transmembrane helix</keyword>
<feature type="transmembrane region" description="Helical" evidence="2">
    <location>
        <begin position="40"/>
        <end position="59"/>
    </location>
</feature>
<evidence type="ECO:0000256" key="1">
    <source>
        <dbReference type="SAM" id="MobiDB-lite"/>
    </source>
</evidence>
<evidence type="ECO:0000256" key="2">
    <source>
        <dbReference type="SAM" id="Phobius"/>
    </source>
</evidence>
<evidence type="ECO:0000313" key="3">
    <source>
        <dbReference type="EMBL" id="MDQ0584203.1"/>
    </source>
</evidence>
<feature type="region of interest" description="Disordered" evidence="1">
    <location>
        <begin position="1"/>
        <end position="25"/>
    </location>
</feature>